<protein>
    <submittedName>
        <fullName evidence="1">14199_t:CDS:1</fullName>
    </submittedName>
</protein>
<name>A0A9W4WTF9_9GLOM</name>
<dbReference type="Gene3D" id="3.80.10.10">
    <property type="entry name" value="Ribonuclease Inhibitor"/>
    <property type="match status" value="1"/>
</dbReference>
<gene>
    <name evidence="1" type="ORF">FWILDA_LOCUS502</name>
</gene>
<sequence>MINYNLYDIIQNQPLTDDYDRYIVNEGNGIDSLDVISRRLNHHARSIIKFKAVFEGILISPKVLPELVNLRELELSVINLSQRYEEQLKLSTFSNLQVLNIRNISVKTMANIIEKTNGHVRKIWVDDYKLCNDSERLIRAIYKNCSYIEELSIALYNHNFMEFEKLLQRCGHLKTLYIKVLSTKENESEDRMILSEILKEYAPACLNNIT</sequence>
<accession>A0A9W4WTF9</accession>
<comment type="caution">
    <text evidence="1">The sequence shown here is derived from an EMBL/GenBank/DDBJ whole genome shotgun (WGS) entry which is preliminary data.</text>
</comment>
<reference evidence="1" key="1">
    <citation type="submission" date="2022-08" db="EMBL/GenBank/DDBJ databases">
        <authorList>
            <person name="Kallberg Y."/>
            <person name="Tangrot J."/>
            <person name="Rosling A."/>
        </authorList>
    </citation>
    <scope>NUCLEOTIDE SEQUENCE</scope>
    <source>
        <strain evidence="1">Wild A</strain>
    </source>
</reference>
<dbReference type="EMBL" id="CAMKVN010000033">
    <property type="protein sequence ID" value="CAI2162329.1"/>
    <property type="molecule type" value="Genomic_DNA"/>
</dbReference>
<dbReference type="SUPFAM" id="SSF52047">
    <property type="entry name" value="RNI-like"/>
    <property type="match status" value="1"/>
</dbReference>
<dbReference type="InterPro" id="IPR032675">
    <property type="entry name" value="LRR_dom_sf"/>
</dbReference>
<dbReference type="OrthoDB" id="2314983at2759"/>
<dbReference type="Proteomes" id="UP001153678">
    <property type="component" value="Unassembled WGS sequence"/>
</dbReference>
<keyword evidence="2" id="KW-1185">Reference proteome</keyword>
<proteinExistence type="predicted"/>
<dbReference type="AlphaFoldDB" id="A0A9W4WTF9"/>
<evidence type="ECO:0000313" key="2">
    <source>
        <dbReference type="Proteomes" id="UP001153678"/>
    </source>
</evidence>
<organism evidence="1 2">
    <name type="scientific">Funneliformis geosporum</name>
    <dbReference type="NCBI Taxonomy" id="1117311"/>
    <lineage>
        <taxon>Eukaryota</taxon>
        <taxon>Fungi</taxon>
        <taxon>Fungi incertae sedis</taxon>
        <taxon>Mucoromycota</taxon>
        <taxon>Glomeromycotina</taxon>
        <taxon>Glomeromycetes</taxon>
        <taxon>Glomerales</taxon>
        <taxon>Glomeraceae</taxon>
        <taxon>Funneliformis</taxon>
    </lineage>
</organism>
<evidence type="ECO:0000313" key="1">
    <source>
        <dbReference type="EMBL" id="CAI2162329.1"/>
    </source>
</evidence>